<keyword evidence="5" id="KW-1185">Reference proteome</keyword>
<sequence>MKRGSPALLLVGLFLVSASCARQPPPQAAPPAPVAPPAPDGFRVHAVFRPDQALVEGMRVTVSGVAVGKVERLERTSAGTRAFLVLQPGIELYEDATVSVHAASLLGDQYIELELGTPETITADTGEKKPSAKVGENQEVHTRDE</sequence>
<dbReference type="OrthoDB" id="9788420at2"/>
<dbReference type="KEGG" id="ccro:CMC5_069090"/>
<evidence type="ECO:0000256" key="1">
    <source>
        <dbReference type="SAM" id="MobiDB-lite"/>
    </source>
</evidence>
<feature type="region of interest" description="Disordered" evidence="1">
    <location>
        <begin position="121"/>
        <end position="145"/>
    </location>
</feature>
<gene>
    <name evidence="4" type="ORF">CMC5_069090</name>
</gene>
<dbReference type="AlphaFoldDB" id="A0A0K1EPW3"/>
<dbReference type="Proteomes" id="UP000067626">
    <property type="component" value="Chromosome"/>
</dbReference>
<dbReference type="STRING" id="52.CMC5_069090"/>
<evidence type="ECO:0000313" key="4">
    <source>
        <dbReference type="EMBL" id="AKT42682.1"/>
    </source>
</evidence>
<dbReference type="InterPro" id="IPR003399">
    <property type="entry name" value="Mce/MlaD"/>
</dbReference>
<evidence type="ECO:0000256" key="2">
    <source>
        <dbReference type="SAM" id="SignalP"/>
    </source>
</evidence>
<dbReference type="EMBL" id="CP012159">
    <property type="protein sequence ID" value="AKT42682.1"/>
    <property type="molecule type" value="Genomic_DNA"/>
</dbReference>
<proteinExistence type="predicted"/>
<keyword evidence="2" id="KW-0732">Signal</keyword>
<protein>
    <recommendedName>
        <fullName evidence="3">Mce/MlaD domain-containing protein</fullName>
    </recommendedName>
</protein>
<evidence type="ECO:0000313" key="5">
    <source>
        <dbReference type="Proteomes" id="UP000067626"/>
    </source>
</evidence>
<accession>A0A0K1EPW3</accession>
<feature type="compositionally biased region" description="Basic and acidic residues" evidence="1">
    <location>
        <begin position="125"/>
        <end position="145"/>
    </location>
</feature>
<dbReference type="PANTHER" id="PTHR33371:SF4">
    <property type="entry name" value="INTERMEMBRANE PHOSPHOLIPID TRANSPORT SYSTEM BINDING PROTEIN MLAD"/>
    <property type="match status" value="1"/>
</dbReference>
<evidence type="ECO:0000259" key="3">
    <source>
        <dbReference type="Pfam" id="PF02470"/>
    </source>
</evidence>
<feature type="chain" id="PRO_5005459778" description="Mce/MlaD domain-containing protein" evidence="2">
    <location>
        <begin position="29"/>
        <end position="145"/>
    </location>
</feature>
<dbReference type="PANTHER" id="PTHR33371">
    <property type="entry name" value="INTERMEMBRANE PHOSPHOLIPID TRANSPORT SYSTEM BINDING PROTEIN MLAD-RELATED"/>
    <property type="match status" value="1"/>
</dbReference>
<dbReference type="InterPro" id="IPR052336">
    <property type="entry name" value="MlaD_Phospholipid_Transporter"/>
</dbReference>
<organism evidence="4 5">
    <name type="scientific">Chondromyces crocatus</name>
    <dbReference type="NCBI Taxonomy" id="52"/>
    <lineage>
        <taxon>Bacteria</taxon>
        <taxon>Pseudomonadati</taxon>
        <taxon>Myxococcota</taxon>
        <taxon>Polyangia</taxon>
        <taxon>Polyangiales</taxon>
        <taxon>Polyangiaceae</taxon>
        <taxon>Chondromyces</taxon>
    </lineage>
</organism>
<feature type="domain" description="Mce/MlaD" evidence="3">
    <location>
        <begin position="41"/>
        <end position="115"/>
    </location>
</feature>
<reference evidence="4 5" key="1">
    <citation type="submission" date="2015-07" db="EMBL/GenBank/DDBJ databases">
        <title>Genome analysis of myxobacterium Chondromyces crocatus Cm c5 reveals a high potential for natural compound synthesis and the genetic basis for the loss of fruiting body formation.</title>
        <authorList>
            <person name="Zaburannyi N."/>
            <person name="Bunk B."/>
            <person name="Maier J."/>
            <person name="Overmann J."/>
            <person name="Mueller R."/>
        </authorList>
    </citation>
    <scope>NUCLEOTIDE SEQUENCE [LARGE SCALE GENOMIC DNA]</scope>
    <source>
        <strain evidence="4 5">Cm c5</strain>
    </source>
</reference>
<name>A0A0K1EPW3_CHOCO</name>
<dbReference type="PROSITE" id="PS51257">
    <property type="entry name" value="PROKAR_LIPOPROTEIN"/>
    <property type="match status" value="1"/>
</dbReference>
<dbReference type="Pfam" id="PF02470">
    <property type="entry name" value="MlaD"/>
    <property type="match status" value="1"/>
</dbReference>
<feature type="signal peptide" evidence="2">
    <location>
        <begin position="1"/>
        <end position="28"/>
    </location>
</feature>
<dbReference type="RefSeq" id="WP_050434267.1">
    <property type="nucleotide sequence ID" value="NZ_CP012159.1"/>
</dbReference>